<dbReference type="STRING" id="1122997.GCA_000425285_02632"/>
<protein>
    <submittedName>
        <fullName evidence="5">Glycosyltransferase, MSMEG_0565 family</fullName>
    </submittedName>
</protein>
<reference evidence="5 6" key="1">
    <citation type="submission" date="2018-12" db="EMBL/GenBank/DDBJ databases">
        <authorList>
            <consortium name="Pathogen Informatics"/>
        </authorList>
    </citation>
    <scope>NUCLEOTIDE SEQUENCE [LARGE SCALE GENOMIC DNA]</scope>
    <source>
        <strain evidence="5 6">NCTC13652</strain>
    </source>
</reference>
<sequence>MGNVLLEYLELLAASVSSPRLVLLLPAGDGYRDASRLTELGVSVQRFPRLPFPAWEQVTLRRWALRRHPDLLWSPYNTAVLHSPVPQIVTVHDTIYLDGRWNDPETRYKQFGKLYRRCVVPRVAASAAGVITVSEDSSRNIQRRLHVPKAVISVVPPPVKGPELDSYPTGDVPWNSPFVLGVGSLEERKNLARLLAAYKDCVTDCDDFPDLVLYGFREYTGSRAEELITNAGLRDRVHVMGYVDVSTKWRLYGEAEFFCFPSLYEGFGIPAVEAMLVGCPVMTSSAAALAELPDETVARTDPFSVGSMSRVMLQLHRNGEMRAKLSDAARAWVSRHRRPEATLRSLHEALGAALGIPQGVGDAE</sequence>
<organism evidence="5 6">
    <name type="scientific">Acidipropionibacterium jensenii</name>
    <dbReference type="NCBI Taxonomy" id="1749"/>
    <lineage>
        <taxon>Bacteria</taxon>
        <taxon>Bacillati</taxon>
        <taxon>Actinomycetota</taxon>
        <taxon>Actinomycetes</taxon>
        <taxon>Propionibacteriales</taxon>
        <taxon>Propionibacteriaceae</taxon>
        <taxon>Acidipropionibacterium</taxon>
    </lineage>
</organism>
<dbReference type="GO" id="GO:0016757">
    <property type="term" value="F:glycosyltransferase activity"/>
    <property type="evidence" value="ECO:0007669"/>
    <property type="project" value="UniProtKB-KW"/>
</dbReference>
<evidence type="ECO:0000259" key="4">
    <source>
        <dbReference type="Pfam" id="PF13439"/>
    </source>
</evidence>
<dbReference type="PANTHER" id="PTHR46401:SF2">
    <property type="entry name" value="GLYCOSYLTRANSFERASE WBBK-RELATED"/>
    <property type="match status" value="1"/>
</dbReference>
<dbReference type="InterPro" id="IPR001296">
    <property type="entry name" value="Glyco_trans_1"/>
</dbReference>
<evidence type="ECO:0000256" key="2">
    <source>
        <dbReference type="ARBA" id="ARBA00022679"/>
    </source>
</evidence>
<evidence type="ECO:0000313" key="5">
    <source>
        <dbReference type="EMBL" id="VEI02989.1"/>
    </source>
</evidence>
<dbReference type="PANTHER" id="PTHR46401">
    <property type="entry name" value="GLYCOSYLTRANSFERASE WBBK-RELATED"/>
    <property type="match status" value="1"/>
</dbReference>
<gene>
    <name evidence="5" type="ORF">NCTC13652_01187</name>
</gene>
<dbReference type="InterPro" id="IPR028098">
    <property type="entry name" value="Glyco_trans_4-like_N"/>
</dbReference>
<dbReference type="Proteomes" id="UP000277858">
    <property type="component" value="Chromosome"/>
</dbReference>
<keyword evidence="2 5" id="KW-0808">Transferase</keyword>
<evidence type="ECO:0000313" key="6">
    <source>
        <dbReference type="Proteomes" id="UP000277858"/>
    </source>
</evidence>
<dbReference type="AlphaFoldDB" id="A0A448NYH2"/>
<evidence type="ECO:0000259" key="3">
    <source>
        <dbReference type="Pfam" id="PF00534"/>
    </source>
</evidence>
<dbReference type="CDD" id="cd03809">
    <property type="entry name" value="GT4_MtfB-like"/>
    <property type="match status" value="1"/>
</dbReference>
<dbReference type="Pfam" id="PF00534">
    <property type="entry name" value="Glycos_transf_1"/>
    <property type="match status" value="1"/>
</dbReference>
<dbReference type="Gene3D" id="3.40.50.2000">
    <property type="entry name" value="Glycogen Phosphorylase B"/>
    <property type="match status" value="2"/>
</dbReference>
<dbReference type="EMBL" id="LR134473">
    <property type="protein sequence ID" value="VEI02989.1"/>
    <property type="molecule type" value="Genomic_DNA"/>
</dbReference>
<dbReference type="SUPFAM" id="SSF53756">
    <property type="entry name" value="UDP-Glycosyltransferase/glycogen phosphorylase"/>
    <property type="match status" value="1"/>
</dbReference>
<dbReference type="Pfam" id="PF13439">
    <property type="entry name" value="Glyco_transf_4"/>
    <property type="match status" value="1"/>
</dbReference>
<name>A0A448NYH2_9ACTN</name>
<proteinExistence type="predicted"/>
<feature type="domain" description="Glycosyltransferase subfamily 4-like N-terminal" evidence="4">
    <location>
        <begin position="43"/>
        <end position="159"/>
    </location>
</feature>
<evidence type="ECO:0000256" key="1">
    <source>
        <dbReference type="ARBA" id="ARBA00022676"/>
    </source>
</evidence>
<keyword evidence="6" id="KW-1185">Reference proteome</keyword>
<feature type="domain" description="Glycosyl transferase family 1" evidence="3">
    <location>
        <begin position="175"/>
        <end position="332"/>
    </location>
</feature>
<accession>A0A448NYH2</accession>
<keyword evidence="1" id="KW-0328">Glycosyltransferase</keyword>
<dbReference type="GO" id="GO:0009103">
    <property type="term" value="P:lipopolysaccharide biosynthetic process"/>
    <property type="evidence" value="ECO:0007669"/>
    <property type="project" value="TreeGrafter"/>
</dbReference>